<feature type="chain" id="PRO_5046138050" description="DUF4835 family protein" evidence="2">
    <location>
        <begin position="20"/>
        <end position="324"/>
    </location>
</feature>
<evidence type="ECO:0000313" key="3">
    <source>
        <dbReference type="EMBL" id="CAH1002209.1"/>
    </source>
</evidence>
<dbReference type="EMBL" id="CAKLPZ010000004">
    <property type="protein sequence ID" value="CAH1002209.1"/>
    <property type="molecule type" value="Genomic_DNA"/>
</dbReference>
<comment type="caution">
    <text evidence="3">The sequence shown here is derived from an EMBL/GenBank/DDBJ whole genome shotgun (WGS) entry which is preliminary data.</text>
</comment>
<dbReference type="InterPro" id="IPR032274">
    <property type="entry name" value="DUF4835"/>
</dbReference>
<dbReference type="Proteomes" id="UP000837803">
    <property type="component" value="Unassembled WGS sequence"/>
</dbReference>
<reference evidence="3" key="1">
    <citation type="submission" date="2021-12" db="EMBL/GenBank/DDBJ databases">
        <authorList>
            <person name="Rodrigo-Torres L."/>
            <person name="Arahal R. D."/>
            <person name="Lucena T."/>
        </authorList>
    </citation>
    <scope>NUCLEOTIDE SEQUENCE</scope>
    <source>
        <strain evidence="3">CECT 8419</strain>
    </source>
</reference>
<feature type="signal peptide" evidence="2">
    <location>
        <begin position="1"/>
        <end position="19"/>
    </location>
</feature>
<name>A0ABN8F6L5_9BACT</name>
<evidence type="ECO:0000313" key="4">
    <source>
        <dbReference type="Proteomes" id="UP000837803"/>
    </source>
</evidence>
<feature type="region of interest" description="Disordered" evidence="1">
    <location>
        <begin position="303"/>
        <end position="324"/>
    </location>
</feature>
<accession>A0ABN8F6L5</accession>
<sequence length="324" mass="36365">MKQTAALLLTFCLPLLLTAQSEINWTINLNTQQITQTDKRVFQTLEKDLAIFLNGQTWTNDRFEPEERIEATVFLTLAEQTDDGRGQDSEVVVPNQFKGTMAIQTSRPIYGVGEVTPVLNYQDKRIGFSYEQFAAIQLSEQSFTSELASIMGFYAYLIIGLDYDTFSPLGGQPYYEQAQEIYNRLPSGLQNAGGWTAAGKTNNRYFLLENLLSPRMLPMRRALYNYHRLGLDLMLTDPIAARNNITLAIEDMQAANQAYPSSALVQTFVDAKREEIIEIYRGATGPEQNAVIQMMTRVDPAGSGRYREIRAPASAKGRGRAGTR</sequence>
<protein>
    <recommendedName>
        <fullName evidence="5">DUF4835 family protein</fullName>
    </recommendedName>
</protein>
<dbReference type="Pfam" id="PF16119">
    <property type="entry name" value="DUF4835"/>
    <property type="match status" value="1"/>
</dbReference>
<organism evidence="3 4">
    <name type="scientific">Neolewinella maritima</name>
    <dbReference type="NCBI Taxonomy" id="1383882"/>
    <lineage>
        <taxon>Bacteria</taxon>
        <taxon>Pseudomonadati</taxon>
        <taxon>Bacteroidota</taxon>
        <taxon>Saprospiria</taxon>
        <taxon>Saprospirales</taxon>
        <taxon>Lewinellaceae</taxon>
        <taxon>Neolewinella</taxon>
    </lineage>
</organism>
<dbReference type="RefSeq" id="WP_238752071.1">
    <property type="nucleotide sequence ID" value="NZ_CAKLPZ010000004.1"/>
</dbReference>
<keyword evidence="4" id="KW-1185">Reference proteome</keyword>
<proteinExistence type="predicted"/>
<evidence type="ECO:0000256" key="2">
    <source>
        <dbReference type="SAM" id="SignalP"/>
    </source>
</evidence>
<gene>
    <name evidence="3" type="ORF">LEM8419_03126</name>
</gene>
<evidence type="ECO:0000256" key="1">
    <source>
        <dbReference type="SAM" id="MobiDB-lite"/>
    </source>
</evidence>
<evidence type="ECO:0008006" key="5">
    <source>
        <dbReference type="Google" id="ProtNLM"/>
    </source>
</evidence>
<keyword evidence="2" id="KW-0732">Signal</keyword>